<sequence>MSIILLLHHNASRARPSPTYSSYQHDPHQNGINLSYTWCFVE</sequence>
<protein>
    <submittedName>
        <fullName evidence="1">Uncharacterized protein</fullName>
    </submittedName>
</protein>
<reference evidence="1" key="1">
    <citation type="submission" date="2014-09" db="EMBL/GenBank/DDBJ databases">
        <authorList>
            <person name="Magalhaes I.L.F."/>
            <person name="Oliveira U."/>
            <person name="Santos F.R."/>
            <person name="Vidigal T.H.D.A."/>
            <person name="Brescovit A.D."/>
            <person name="Santos A.J."/>
        </authorList>
    </citation>
    <scope>NUCLEOTIDE SEQUENCE</scope>
    <source>
        <tissue evidence="1">Shoot tissue taken approximately 20 cm above the soil surface</tissue>
    </source>
</reference>
<proteinExistence type="predicted"/>
<dbReference type="AlphaFoldDB" id="A0A0A8YK30"/>
<name>A0A0A8YK30_ARUDO</name>
<organism evidence="1">
    <name type="scientific">Arundo donax</name>
    <name type="common">Giant reed</name>
    <name type="synonym">Donax arundinaceus</name>
    <dbReference type="NCBI Taxonomy" id="35708"/>
    <lineage>
        <taxon>Eukaryota</taxon>
        <taxon>Viridiplantae</taxon>
        <taxon>Streptophyta</taxon>
        <taxon>Embryophyta</taxon>
        <taxon>Tracheophyta</taxon>
        <taxon>Spermatophyta</taxon>
        <taxon>Magnoliopsida</taxon>
        <taxon>Liliopsida</taxon>
        <taxon>Poales</taxon>
        <taxon>Poaceae</taxon>
        <taxon>PACMAD clade</taxon>
        <taxon>Arundinoideae</taxon>
        <taxon>Arundineae</taxon>
        <taxon>Arundo</taxon>
    </lineage>
</organism>
<evidence type="ECO:0000313" key="1">
    <source>
        <dbReference type="EMBL" id="JAD26506.1"/>
    </source>
</evidence>
<reference evidence="1" key="2">
    <citation type="journal article" date="2015" name="Data Brief">
        <title>Shoot transcriptome of the giant reed, Arundo donax.</title>
        <authorList>
            <person name="Barrero R.A."/>
            <person name="Guerrero F.D."/>
            <person name="Moolhuijzen P."/>
            <person name="Goolsby J.A."/>
            <person name="Tidwell J."/>
            <person name="Bellgard S.E."/>
            <person name="Bellgard M.I."/>
        </authorList>
    </citation>
    <scope>NUCLEOTIDE SEQUENCE</scope>
    <source>
        <tissue evidence="1">Shoot tissue taken approximately 20 cm above the soil surface</tissue>
    </source>
</reference>
<accession>A0A0A8YK30</accession>
<dbReference type="EMBL" id="GBRH01271389">
    <property type="protein sequence ID" value="JAD26506.1"/>
    <property type="molecule type" value="Transcribed_RNA"/>
</dbReference>